<dbReference type="NCBIfam" id="NF003657">
    <property type="entry name" value="PRK05289.1"/>
    <property type="match status" value="1"/>
</dbReference>
<dbReference type="NCBIfam" id="TIGR01852">
    <property type="entry name" value="lipid_A_lpxA"/>
    <property type="match status" value="1"/>
</dbReference>
<dbReference type="Gene3D" id="1.20.1180.10">
    <property type="entry name" value="Udp N-acetylglucosamine O-acyltransferase, C-terminal domain"/>
    <property type="match status" value="1"/>
</dbReference>
<dbReference type="Pfam" id="PF13720">
    <property type="entry name" value="Acetyltransf_11"/>
    <property type="match status" value="1"/>
</dbReference>
<dbReference type="PROSITE" id="PS00101">
    <property type="entry name" value="HEXAPEP_TRANSFERASES"/>
    <property type="match status" value="1"/>
</dbReference>
<evidence type="ECO:0000256" key="3">
    <source>
        <dbReference type="ARBA" id="ARBA00022516"/>
    </source>
</evidence>
<keyword evidence="7 10" id="KW-0443">Lipid metabolism</keyword>
<dbReference type="HOGENOM" id="CLU_061249_0_0_6"/>
<evidence type="ECO:0000256" key="8">
    <source>
        <dbReference type="ARBA" id="ARBA00023315"/>
    </source>
</evidence>
<dbReference type="FunFam" id="2.160.10.10:FF:000003">
    <property type="entry name" value="Acyl-[acyl-carrier-protein]--UDP-N-acetylglucosamine O-acyltransferase"/>
    <property type="match status" value="1"/>
</dbReference>
<protein>
    <recommendedName>
        <fullName evidence="10">Acyl-[acyl-carrier-protein]--UDP-N-acetylglucosamine O-acyltransferase</fullName>
        <shortName evidence="10">UDP-N-acetylglucosamine acyltransferase</shortName>
        <ecNumber evidence="10">2.3.1.129</ecNumber>
    </recommendedName>
</protein>
<gene>
    <name evidence="10 12" type="primary">lpxA</name>
    <name evidence="12" type="ORF">WIGMOR_0385</name>
</gene>
<dbReference type="InterPro" id="IPR001451">
    <property type="entry name" value="Hexapep"/>
</dbReference>
<dbReference type="GO" id="GO:0005737">
    <property type="term" value="C:cytoplasm"/>
    <property type="evidence" value="ECO:0007669"/>
    <property type="project" value="UniProtKB-SubCell"/>
</dbReference>
<evidence type="ECO:0000256" key="7">
    <source>
        <dbReference type="ARBA" id="ARBA00023098"/>
    </source>
</evidence>
<evidence type="ECO:0000256" key="2">
    <source>
        <dbReference type="ARBA" id="ARBA00022490"/>
    </source>
</evidence>
<comment type="similarity">
    <text evidence="10">Belongs to the transferase hexapeptide repeat family. LpxA subfamily.</text>
</comment>
<comment type="subcellular location">
    <subcellularLocation>
        <location evidence="1 10">Cytoplasm</location>
    </subcellularLocation>
</comment>
<evidence type="ECO:0000256" key="1">
    <source>
        <dbReference type="ARBA" id="ARBA00004496"/>
    </source>
</evidence>
<evidence type="ECO:0000256" key="6">
    <source>
        <dbReference type="ARBA" id="ARBA00022737"/>
    </source>
</evidence>
<keyword evidence="6 10" id="KW-0677">Repeat</keyword>
<accession>H6Q4T4</accession>
<dbReference type="STRING" id="1142511.WIGMOR_0385"/>
<dbReference type="InterPro" id="IPR010137">
    <property type="entry name" value="Lipid_A_LpxA"/>
</dbReference>
<dbReference type="SUPFAM" id="SSF51161">
    <property type="entry name" value="Trimeric LpxA-like enzymes"/>
    <property type="match status" value="1"/>
</dbReference>
<dbReference type="CDD" id="cd03351">
    <property type="entry name" value="LbH_UDP-GlcNAc_AT"/>
    <property type="match status" value="1"/>
</dbReference>
<evidence type="ECO:0000256" key="10">
    <source>
        <dbReference type="HAMAP-Rule" id="MF_00387"/>
    </source>
</evidence>
<keyword evidence="2 10" id="KW-0963">Cytoplasm</keyword>
<keyword evidence="3 10" id="KW-0444">Lipid biosynthesis</keyword>
<evidence type="ECO:0000313" key="12">
    <source>
        <dbReference type="EMBL" id="AFA41217.1"/>
    </source>
</evidence>
<dbReference type="InterPro" id="IPR018357">
    <property type="entry name" value="Hexapep_transf_CS"/>
</dbReference>
<keyword evidence="8 10" id="KW-0012">Acyltransferase</keyword>
<sequence length="262" mass="29096">MINQSAFVHPSAIINENAIIHANVCIGPFCFIDAQVEIGARTILKSHVIINGLTHLGEDNSIYQFSSIGEVNQDLKYSGEKTRVCIGDRNIIRENSTIHRGTIQGHSITKIGNDNLFMVNVHIAHDCIIGNNCILANNVTLGGHVKIEDYVIIGGMTAIHQNCIIGPHVMIGGCSGVSQDIPPFILAQGNHAKPFGINIEGLKRRGFDKKTRIAIRNAYKIIYRRGNTLENIKYELKKLAKSHKIIYLFLDFFTQSKRGIIR</sequence>
<dbReference type="EC" id="2.3.1.129" evidence="10"/>
<dbReference type="OrthoDB" id="9807278at2"/>
<evidence type="ECO:0000313" key="13">
    <source>
        <dbReference type="Proteomes" id="UP000009061"/>
    </source>
</evidence>
<dbReference type="GO" id="GO:0009245">
    <property type="term" value="P:lipid A biosynthetic process"/>
    <property type="evidence" value="ECO:0007669"/>
    <property type="project" value="UniProtKB-UniRule"/>
</dbReference>
<dbReference type="GO" id="GO:0008780">
    <property type="term" value="F:acyl-[acyl-carrier-protein]-UDP-N-acetylglucosamine O-acyltransferase activity"/>
    <property type="evidence" value="ECO:0007669"/>
    <property type="project" value="UniProtKB-UniRule"/>
</dbReference>
<dbReference type="PIRSF" id="PIRSF000456">
    <property type="entry name" value="UDP-GlcNAc_acltr"/>
    <property type="match status" value="1"/>
</dbReference>
<keyword evidence="13" id="KW-1185">Reference proteome</keyword>
<dbReference type="PANTHER" id="PTHR43480">
    <property type="entry name" value="ACYL-[ACYL-CARRIER-PROTEIN]--UDP-N-ACETYLGLUCOSAMINE O-ACYLTRANSFERASE"/>
    <property type="match status" value="1"/>
</dbReference>
<dbReference type="EMBL" id="CP003315">
    <property type="protein sequence ID" value="AFA41217.1"/>
    <property type="molecule type" value="Genomic_DNA"/>
</dbReference>
<dbReference type="RefSeq" id="WP_014354156.1">
    <property type="nucleotide sequence ID" value="NC_016893.1"/>
</dbReference>
<comment type="subunit">
    <text evidence="10">Homotrimer.</text>
</comment>
<evidence type="ECO:0000259" key="11">
    <source>
        <dbReference type="Pfam" id="PF13720"/>
    </source>
</evidence>
<keyword evidence="4 10" id="KW-0441">Lipid A biosynthesis</keyword>
<keyword evidence="5 10" id="KW-0808">Transferase</keyword>
<reference evidence="12 13" key="1">
    <citation type="journal article" date="2012" name="MBio">
        <title>Insight into the transmission biology and species-specific functional capabilities of tsetse (Diptera: glossinidae) obligate symbiont wigglesworthia.</title>
        <authorList>
            <person name="Rio R.V."/>
            <person name="Symula R.E."/>
            <person name="Wang J."/>
            <person name="Lohs C."/>
            <person name="Wu Y.N."/>
            <person name="Snyder A.K."/>
            <person name="Bjornson R.D."/>
            <person name="Oshima K."/>
            <person name="Biehl B.S."/>
            <person name="Perna N.T."/>
            <person name="Hattori M."/>
            <person name="Aksoy S."/>
        </authorList>
    </citation>
    <scope>NUCLEOTIDE SEQUENCE [LARGE SCALE GENOMIC DNA]</scope>
    <source>
        <strain evidence="12">WGM</strain>
    </source>
</reference>
<comment type="pathway">
    <text evidence="10">Glycolipid biosynthesis; lipid IV(A) biosynthesis; lipid IV(A) from (3R)-3-hydroxytetradecanoyl-[acyl-carrier-protein] and UDP-N-acetyl-alpha-D-glucosamine: step 1/6.</text>
</comment>
<dbReference type="Pfam" id="PF00132">
    <property type="entry name" value="Hexapep"/>
    <property type="match status" value="1"/>
</dbReference>
<dbReference type="InterPro" id="IPR011004">
    <property type="entry name" value="Trimer_LpxA-like_sf"/>
</dbReference>
<comment type="catalytic activity">
    <reaction evidence="10">
        <text>a (3R)-hydroxyacyl-[ACP] + UDP-N-acetyl-alpha-D-glucosamine = a UDP-3-O-[(3R)-3-hydroxyacyl]-N-acetyl-alpha-D-glucosamine + holo-[ACP]</text>
        <dbReference type="Rhea" id="RHEA:67812"/>
        <dbReference type="Rhea" id="RHEA-COMP:9685"/>
        <dbReference type="Rhea" id="RHEA-COMP:9945"/>
        <dbReference type="ChEBI" id="CHEBI:57705"/>
        <dbReference type="ChEBI" id="CHEBI:64479"/>
        <dbReference type="ChEBI" id="CHEBI:78827"/>
        <dbReference type="ChEBI" id="CHEBI:173225"/>
        <dbReference type="EC" id="2.3.1.129"/>
    </reaction>
</comment>
<dbReference type="PANTHER" id="PTHR43480:SF1">
    <property type="entry name" value="ACYL-[ACYL-CARRIER-PROTEIN]--UDP-N-ACETYLGLUCOSAMINE O-ACYLTRANSFERASE, MITOCHONDRIAL-RELATED"/>
    <property type="match status" value="1"/>
</dbReference>
<dbReference type="InterPro" id="IPR037157">
    <property type="entry name" value="Acetyltransf_C_sf"/>
</dbReference>
<name>H6Q4T4_WIGGL</name>
<dbReference type="AlphaFoldDB" id="H6Q4T4"/>
<dbReference type="Gene3D" id="2.160.10.10">
    <property type="entry name" value="Hexapeptide repeat proteins"/>
    <property type="match status" value="1"/>
</dbReference>
<dbReference type="eggNOG" id="COG1043">
    <property type="taxonomic scope" value="Bacteria"/>
</dbReference>
<feature type="domain" description="UDP N-acetylglucosamine O-acyltransferase C-terminal" evidence="11">
    <location>
        <begin position="180"/>
        <end position="261"/>
    </location>
</feature>
<proteinExistence type="inferred from homology"/>
<dbReference type="GO" id="GO:0016020">
    <property type="term" value="C:membrane"/>
    <property type="evidence" value="ECO:0007669"/>
    <property type="project" value="GOC"/>
</dbReference>
<evidence type="ECO:0000256" key="9">
    <source>
        <dbReference type="ARBA" id="ARBA00056633"/>
    </source>
</evidence>
<dbReference type="InterPro" id="IPR029098">
    <property type="entry name" value="Acetyltransf_C"/>
</dbReference>
<comment type="function">
    <text evidence="9 10">Involved in the biosynthesis of lipid A, a phosphorylated glycolipid that anchors the lipopolysaccharide to the outer membrane of the cell.</text>
</comment>
<dbReference type="UniPathway" id="UPA00359">
    <property type="reaction ID" value="UER00477"/>
</dbReference>
<organism evidence="12 13">
    <name type="scientific">Wigglesworthia glossinidia endosymbiont of Glossina morsitans morsitans</name>
    <name type="common">Yale colony</name>
    <dbReference type="NCBI Taxonomy" id="1142511"/>
    <lineage>
        <taxon>Bacteria</taxon>
        <taxon>Pseudomonadati</taxon>
        <taxon>Pseudomonadota</taxon>
        <taxon>Gammaproteobacteria</taxon>
        <taxon>Enterobacterales</taxon>
        <taxon>Erwiniaceae</taxon>
        <taxon>Wigglesworthia</taxon>
    </lineage>
</organism>
<evidence type="ECO:0000256" key="4">
    <source>
        <dbReference type="ARBA" id="ARBA00022556"/>
    </source>
</evidence>
<dbReference type="Proteomes" id="UP000009061">
    <property type="component" value="Chromosome"/>
</dbReference>
<dbReference type="HAMAP" id="MF_00387">
    <property type="entry name" value="LpxA"/>
    <property type="match status" value="1"/>
</dbReference>
<dbReference type="KEGG" id="wgl:WIGMOR_0385"/>
<evidence type="ECO:0000256" key="5">
    <source>
        <dbReference type="ARBA" id="ARBA00022679"/>
    </source>
</evidence>